<sequence length="543" mass="61317">MSWCARATTSTSCVFAYVRRLQSTTAGIAELNRSFADGCAHVKSTNVENGERCVLRLQLANARSTRLRNEFVLPIDAIEGLKNALADCSRLPRQLQYEADQLNEVLSQRRFPATPEEIREARKRIRKSLEKEEGDEVKDDMFSQKVINAKDAYIKRQVENLLRRTRYNWRPLNFESKESAAVYTLARLAANFAEVRNVLSKFEGADFVPRTVLDYGSGCGGAFWAAHDLWGDQVEEYQLVEPNDHISKFCIDVLRGGSDSPDKTLVHRNITFRHHLAPSPSNRFDLVIAHRVLVELASHDARIDLITSLWNRTNKYLVIIDSDLEDSFNAIMEARDYILIAGSEVHATEMRQTLHEMNIPNADAAMKILDEENLTNFERFALLREFIPAEVDLPTRLPTGFVFAPCPHDQGCPKLSSKNGSVCKFSTRWREIRADGKVGKRRDGTAIGSFSYVIMQKGVREPAESLACLLQMVHSDKHLTCTVCTPFIGIQRFTVSKRAGPIYRSIKARKPGQLLPITIKSVASESQFDVYEEAVRGFAKSTP</sequence>
<evidence type="ECO:0000256" key="6">
    <source>
        <dbReference type="ARBA" id="ARBA00023128"/>
    </source>
</evidence>
<dbReference type="GO" id="GO:0005763">
    <property type="term" value="C:mitochondrial small ribosomal subunit"/>
    <property type="evidence" value="ECO:0007669"/>
    <property type="project" value="TreeGrafter"/>
</dbReference>
<keyword evidence="8" id="KW-1185">Reference proteome</keyword>
<dbReference type="Pfam" id="PF09243">
    <property type="entry name" value="Rsm22"/>
    <property type="match status" value="2"/>
</dbReference>
<keyword evidence="6" id="KW-0496">Mitochondrion</keyword>
<accession>A0A915C1W7</accession>
<organism evidence="8 9">
    <name type="scientific">Parascaris univalens</name>
    <name type="common">Nematode worm</name>
    <dbReference type="NCBI Taxonomy" id="6257"/>
    <lineage>
        <taxon>Eukaryota</taxon>
        <taxon>Metazoa</taxon>
        <taxon>Ecdysozoa</taxon>
        <taxon>Nematoda</taxon>
        <taxon>Chromadorea</taxon>
        <taxon>Rhabditida</taxon>
        <taxon>Spirurina</taxon>
        <taxon>Ascaridomorpha</taxon>
        <taxon>Ascaridoidea</taxon>
        <taxon>Ascarididae</taxon>
        <taxon>Parascaris</taxon>
    </lineage>
</organism>
<keyword evidence="2" id="KW-0479">Metal-binding</keyword>
<dbReference type="GO" id="GO:0046872">
    <property type="term" value="F:metal ion binding"/>
    <property type="evidence" value="ECO:0007669"/>
    <property type="project" value="UniProtKB-KW"/>
</dbReference>
<dbReference type="AlphaFoldDB" id="A0A915C1W7"/>
<evidence type="ECO:0000313" key="8">
    <source>
        <dbReference type="Proteomes" id="UP000887569"/>
    </source>
</evidence>
<keyword evidence="5" id="KW-0411">Iron-sulfur</keyword>
<dbReference type="InterPro" id="IPR015324">
    <property type="entry name" value="Ribosomal_Rsm22-like"/>
</dbReference>
<reference evidence="9" key="1">
    <citation type="submission" date="2022-11" db="UniProtKB">
        <authorList>
            <consortium name="WormBaseParasite"/>
        </authorList>
    </citation>
    <scope>IDENTIFICATION</scope>
</reference>
<proteinExistence type="predicted"/>
<evidence type="ECO:0000256" key="5">
    <source>
        <dbReference type="ARBA" id="ARBA00023014"/>
    </source>
</evidence>
<dbReference type="WBParaSite" id="PgR079_g026_t02">
    <property type="protein sequence ID" value="PgR079_g026_t02"/>
    <property type="gene ID" value="PgR079_g026"/>
</dbReference>
<dbReference type="GO" id="GO:0003735">
    <property type="term" value="F:structural constituent of ribosome"/>
    <property type="evidence" value="ECO:0007669"/>
    <property type="project" value="TreeGrafter"/>
</dbReference>
<dbReference type="GO" id="GO:0008168">
    <property type="term" value="F:methyltransferase activity"/>
    <property type="evidence" value="ECO:0007669"/>
    <property type="project" value="InterPro"/>
</dbReference>
<evidence type="ECO:0000256" key="7">
    <source>
        <dbReference type="ARBA" id="ARBA00045681"/>
    </source>
</evidence>
<dbReference type="PANTHER" id="PTHR13184">
    <property type="entry name" value="37S RIBOSOMAL PROTEIN S22"/>
    <property type="match status" value="1"/>
</dbReference>
<dbReference type="GO" id="GO:0051536">
    <property type="term" value="F:iron-sulfur cluster binding"/>
    <property type="evidence" value="ECO:0007669"/>
    <property type="project" value="UniProtKB-KW"/>
</dbReference>
<evidence type="ECO:0000256" key="3">
    <source>
        <dbReference type="ARBA" id="ARBA00022946"/>
    </source>
</evidence>
<dbReference type="InterPro" id="IPR029063">
    <property type="entry name" value="SAM-dependent_MTases_sf"/>
</dbReference>
<comment type="function">
    <text evidence="7">Mitochondrial ribosome (mitoribosome) assembly factor. Binds at the interface of the head and body domains of the mitochondrial small ribosomal subunit (mt-SSU), occluding the mRNA channel and preventing compaction of the head domain towards the body. Probable inactive methyltransferase: retains the characteristic folding and ability to bind S-adenosyl-L-methionine, but it probably lost its methyltransferase activity.</text>
</comment>
<comment type="subcellular location">
    <subcellularLocation>
        <location evidence="1">Mitochondrion</location>
    </subcellularLocation>
</comment>
<evidence type="ECO:0000256" key="2">
    <source>
        <dbReference type="ARBA" id="ARBA00022723"/>
    </source>
</evidence>
<evidence type="ECO:0000313" key="9">
    <source>
        <dbReference type="WBParaSite" id="PgR079_g026_t02"/>
    </source>
</evidence>
<evidence type="ECO:0000256" key="1">
    <source>
        <dbReference type="ARBA" id="ARBA00004173"/>
    </source>
</evidence>
<name>A0A915C1W7_PARUN</name>
<dbReference type="InterPro" id="IPR052571">
    <property type="entry name" value="Mt_RNA_Methyltransferase"/>
</dbReference>
<dbReference type="GO" id="GO:0006412">
    <property type="term" value="P:translation"/>
    <property type="evidence" value="ECO:0007669"/>
    <property type="project" value="InterPro"/>
</dbReference>
<keyword evidence="4" id="KW-0408">Iron</keyword>
<dbReference type="Proteomes" id="UP000887569">
    <property type="component" value="Unplaced"/>
</dbReference>
<dbReference type="SUPFAM" id="SSF53335">
    <property type="entry name" value="S-adenosyl-L-methionine-dependent methyltransferases"/>
    <property type="match status" value="1"/>
</dbReference>
<evidence type="ECO:0000256" key="4">
    <source>
        <dbReference type="ARBA" id="ARBA00023004"/>
    </source>
</evidence>
<dbReference type="PANTHER" id="PTHR13184:SF5">
    <property type="entry name" value="METHYLTRANSFERASE-LIKE PROTEIN 17, MITOCHONDRIAL"/>
    <property type="match status" value="1"/>
</dbReference>
<keyword evidence="3" id="KW-0809">Transit peptide</keyword>
<protein>
    <submittedName>
        <fullName evidence="9">Methyltransferase domain-containing protein</fullName>
    </submittedName>
</protein>